<name>A0ABW3GGD1_9PROT</name>
<dbReference type="Proteomes" id="UP001597106">
    <property type="component" value="Unassembled WGS sequence"/>
</dbReference>
<sequence>MPETEINDFYLFVLNLDERSNRPELFNAAHFGVAIGSGDLL</sequence>
<dbReference type="RefSeq" id="WP_379075498.1">
    <property type="nucleotide sequence ID" value="NZ_JBHTJW010000002.1"/>
</dbReference>
<organism evidence="1 2">
    <name type="scientific">Methylophilus glucosoxydans</name>
    <dbReference type="NCBI Taxonomy" id="752553"/>
    <lineage>
        <taxon>Bacteria</taxon>
        <taxon>Pseudomonadati</taxon>
        <taxon>Pseudomonadota</taxon>
        <taxon>Betaproteobacteria</taxon>
        <taxon>Nitrosomonadales</taxon>
        <taxon>Methylophilaceae</taxon>
        <taxon>Methylophilus</taxon>
    </lineage>
</organism>
<accession>A0ABW3GGD1</accession>
<gene>
    <name evidence="1" type="ORF">ACFQ1T_07940</name>
</gene>
<protein>
    <submittedName>
        <fullName evidence="1">Uncharacterized protein</fullName>
    </submittedName>
</protein>
<evidence type="ECO:0000313" key="1">
    <source>
        <dbReference type="EMBL" id="MFD0929706.1"/>
    </source>
</evidence>
<evidence type="ECO:0000313" key="2">
    <source>
        <dbReference type="Proteomes" id="UP001597106"/>
    </source>
</evidence>
<reference evidence="2" key="1">
    <citation type="journal article" date="2019" name="Int. J. Syst. Evol. Microbiol.">
        <title>The Global Catalogue of Microorganisms (GCM) 10K type strain sequencing project: providing services to taxonomists for standard genome sequencing and annotation.</title>
        <authorList>
            <consortium name="The Broad Institute Genomics Platform"/>
            <consortium name="The Broad Institute Genome Sequencing Center for Infectious Disease"/>
            <person name="Wu L."/>
            <person name="Ma J."/>
        </authorList>
    </citation>
    <scope>NUCLEOTIDE SEQUENCE [LARGE SCALE GENOMIC DNA]</scope>
    <source>
        <strain evidence="2">CCUG 59685</strain>
    </source>
</reference>
<proteinExistence type="predicted"/>
<comment type="caution">
    <text evidence="1">The sequence shown here is derived from an EMBL/GenBank/DDBJ whole genome shotgun (WGS) entry which is preliminary data.</text>
</comment>
<dbReference type="EMBL" id="JBHTJW010000002">
    <property type="protein sequence ID" value="MFD0929706.1"/>
    <property type="molecule type" value="Genomic_DNA"/>
</dbReference>
<keyword evidence="2" id="KW-1185">Reference proteome</keyword>